<dbReference type="AlphaFoldDB" id="A0A066RM76"/>
<dbReference type="EMBL" id="JMIB01000037">
    <property type="protein sequence ID" value="KDM90186.1"/>
    <property type="molecule type" value="Genomic_DNA"/>
</dbReference>
<dbReference type="PROSITE" id="PS50887">
    <property type="entry name" value="GGDEF"/>
    <property type="match status" value="1"/>
</dbReference>
<name>A0A066RM76_9GAMM</name>
<evidence type="ECO:0000256" key="1">
    <source>
        <dbReference type="ARBA" id="ARBA00012528"/>
    </source>
</evidence>
<comment type="catalytic activity">
    <reaction evidence="2">
        <text>2 GTP = 3',3'-c-di-GMP + 2 diphosphate</text>
        <dbReference type="Rhea" id="RHEA:24898"/>
        <dbReference type="ChEBI" id="CHEBI:33019"/>
        <dbReference type="ChEBI" id="CHEBI:37565"/>
        <dbReference type="ChEBI" id="CHEBI:58805"/>
        <dbReference type="EC" id="2.7.7.65"/>
    </reaction>
</comment>
<gene>
    <name evidence="4" type="ORF">EA58_18615</name>
</gene>
<feature type="domain" description="GGDEF" evidence="3">
    <location>
        <begin position="390"/>
        <end position="521"/>
    </location>
</feature>
<protein>
    <recommendedName>
        <fullName evidence="1">diguanylate cyclase</fullName>
        <ecNumber evidence="1">2.7.7.65</ecNumber>
    </recommendedName>
</protein>
<dbReference type="Gene3D" id="3.30.70.270">
    <property type="match status" value="1"/>
</dbReference>
<dbReference type="InterPro" id="IPR000160">
    <property type="entry name" value="GGDEF_dom"/>
</dbReference>
<proteinExistence type="predicted"/>
<dbReference type="Pfam" id="PF20975">
    <property type="entry name" value="DGCcoil"/>
    <property type="match status" value="1"/>
</dbReference>
<sequence length="521" mass="60439">MVNVATNVDAASEVSKLKLRLDQAQLSYRDASLKSRREIVILKRLITRMAVACRGLDVELDKRLETLRRDLEQNKDISNIVPHLAQVERLLLRQTPTHTTMERLAGLIQQSSESLKRIPALPVQLKRDLHDLLSQSPASLNHSHQQITQLFGLYDRALKLLTVPVGIERESISKDSDLHRKLCHELQQVITELDAEGESGEQLLTIRHQLLKGVTTLTLVELCLEVLRLALDSCVRERRHSQKFLDVISGDLAALEQTTRQAVEQGLALYSHRSELTLELGQLSDRFHHALAQHNNLENWRSSAQDLDQSFRHLVERQRALESREQALLEQLHYHQSRAEQLYQQTQDQHRQIEDLQRRIFQDPLTRVYNRAAFQDRLEHEYRRWIRYQHPLCLAVVNLDYFSDLNDNYGFQAGDKVLKIIARTLRQQLRDTDFIARVSHDEFMLILPEMTETERHRRLSNIRNSIFQLPFRFREKNVSVTASLGATLFDDNDTPGTVLERSQKALSNAKNAGRNQLFWIA</sequence>
<dbReference type="STRING" id="1654360.EA58_18615"/>
<dbReference type="EC" id="2.7.7.65" evidence="1"/>
<dbReference type="CDD" id="cd01949">
    <property type="entry name" value="GGDEF"/>
    <property type="match status" value="1"/>
</dbReference>
<dbReference type="SMART" id="SM00267">
    <property type="entry name" value="GGDEF"/>
    <property type="match status" value="1"/>
</dbReference>
<dbReference type="PANTHER" id="PTHR45138:SF9">
    <property type="entry name" value="DIGUANYLATE CYCLASE DGCM-RELATED"/>
    <property type="match status" value="1"/>
</dbReference>
<evidence type="ECO:0000313" key="5">
    <source>
        <dbReference type="Proteomes" id="UP000027192"/>
    </source>
</evidence>
<dbReference type="InterPro" id="IPR043128">
    <property type="entry name" value="Rev_trsase/Diguanyl_cyclase"/>
</dbReference>
<dbReference type="PANTHER" id="PTHR45138">
    <property type="entry name" value="REGULATORY COMPONENTS OF SENSORY TRANSDUCTION SYSTEM"/>
    <property type="match status" value="1"/>
</dbReference>
<evidence type="ECO:0000256" key="2">
    <source>
        <dbReference type="ARBA" id="ARBA00034247"/>
    </source>
</evidence>
<dbReference type="InterPro" id="IPR048516">
    <property type="entry name" value="DGCcoil"/>
</dbReference>
<dbReference type="Proteomes" id="UP000027192">
    <property type="component" value="Unassembled WGS sequence"/>
</dbReference>
<dbReference type="Pfam" id="PF00990">
    <property type="entry name" value="GGDEF"/>
    <property type="match status" value="1"/>
</dbReference>
<dbReference type="GO" id="GO:0052621">
    <property type="term" value="F:diguanylate cyclase activity"/>
    <property type="evidence" value="ECO:0007669"/>
    <property type="project" value="UniProtKB-EC"/>
</dbReference>
<dbReference type="SUPFAM" id="SSF55073">
    <property type="entry name" value="Nucleotide cyclase"/>
    <property type="match status" value="1"/>
</dbReference>
<dbReference type="InterPro" id="IPR050469">
    <property type="entry name" value="Diguanylate_Cyclase"/>
</dbReference>
<dbReference type="InterPro" id="IPR029787">
    <property type="entry name" value="Nucleotide_cyclase"/>
</dbReference>
<dbReference type="NCBIfam" id="TIGR00254">
    <property type="entry name" value="GGDEF"/>
    <property type="match status" value="1"/>
</dbReference>
<evidence type="ECO:0000313" key="4">
    <source>
        <dbReference type="EMBL" id="KDM90186.1"/>
    </source>
</evidence>
<organism evidence="4 5">
    <name type="scientific">Photobacterium galatheae</name>
    <dbReference type="NCBI Taxonomy" id="1654360"/>
    <lineage>
        <taxon>Bacteria</taxon>
        <taxon>Pseudomonadati</taxon>
        <taxon>Pseudomonadota</taxon>
        <taxon>Gammaproteobacteria</taxon>
        <taxon>Vibrionales</taxon>
        <taxon>Vibrionaceae</taxon>
        <taxon>Photobacterium</taxon>
    </lineage>
</organism>
<reference evidence="4 5" key="1">
    <citation type="submission" date="2014-04" db="EMBL/GenBank/DDBJ databases">
        <title>Draft genome sequence of Photobacterium halotolerans S2753: a solonamide, ngercheumicin and holomycin producer.</title>
        <authorList>
            <person name="Machado H.R."/>
            <person name="Gram L."/>
        </authorList>
    </citation>
    <scope>NUCLEOTIDE SEQUENCE [LARGE SCALE GENOMIC DNA]</scope>
    <source>
        <strain evidence="4 5">S2753</strain>
    </source>
</reference>
<comment type="caution">
    <text evidence="4">The sequence shown here is derived from an EMBL/GenBank/DDBJ whole genome shotgun (WGS) entry which is preliminary data.</text>
</comment>
<accession>A0A066RM76</accession>
<keyword evidence="5" id="KW-1185">Reference proteome</keyword>
<evidence type="ECO:0000259" key="3">
    <source>
        <dbReference type="PROSITE" id="PS50887"/>
    </source>
</evidence>